<protein>
    <submittedName>
        <fullName evidence="7">L-lysine exporter family protein LysE/ArgO</fullName>
    </submittedName>
</protein>
<evidence type="ECO:0000256" key="4">
    <source>
        <dbReference type="ARBA" id="ARBA00022989"/>
    </source>
</evidence>
<keyword evidence="4 6" id="KW-1133">Transmembrane helix</keyword>
<feature type="transmembrane region" description="Helical" evidence="6">
    <location>
        <begin position="42"/>
        <end position="65"/>
    </location>
</feature>
<name>A0A1G8EDF3_9BACI</name>
<dbReference type="EMBL" id="FNDK01000009">
    <property type="protein sequence ID" value="SDH67729.1"/>
    <property type="molecule type" value="Genomic_DNA"/>
</dbReference>
<dbReference type="PANTHER" id="PTHR30086">
    <property type="entry name" value="ARGININE EXPORTER PROTEIN ARGO"/>
    <property type="match status" value="1"/>
</dbReference>
<evidence type="ECO:0000313" key="7">
    <source>
        <dbReference type="EMBL" id="SDH67729.1"/>
    </source>
</evidence>
<reference evidence="7 8" key="1">
    <citation type="submission" date="2016-10" db="EMBL/GenBank/DDBJ databases">
        <authorList>
            <person name="de Groot N.N."/>
        </authorList>
    </citation>
    <scope>NUCLEOTIDE SEQUENCE [LARGE SCALE GENOMIC DNA]</scope>
    <source>
        <strain evidence="7 8">DSM 21632</strain>
    </source>
</reference>
<feature type="transmembrane region" description="Helical" evidence="6">
    <location>
        <begin position="144"/>
        <end position="163"/>
    </location>
</feature>
<gene>
    <name evidence="7" type="ORF">SAMN05192534_10939</name>
</gene>
<keyword evidence="2" id="KW-1003">Cell membrane</keyword>
<evidence type="ECO:0000256" key="2">
    <source>
        <dbReference type="ARBA" id="ARBA00022475"/>
    </source>
</evidence>
<keyword evidence="3 6" id="KW-0812">Transmembrane</keyword>
<evidence type="ECO:0000313" key="8">
    <source>
        <dbReference type="Proteomes" id="UP000199163"/>
    </source>
</evidence>
<evidence type="ECO:0000256" key="5">
    <source>
        <dbReference type="ARBA" id="ARBA00023136"/>
    </source>
</evidence>
<evidence type="ECO:0000256" key="6">
    <source>
        <dbReference type="SAM" id="Phobius"/>
    </source>
</evidence>
<sequence>MWEAFFHGFLLSAGLILPLGVQNLFVFNQGVTQPSLYRASPAVFTASICDTILILLAVLGTSFLVDQFLWLRDVLYVAGILFLLYISWVIWNDDPSNGAALKPLSGKQQILFASSVSLLNPHAFLDTFGVIGTNSLLYDDIQQWMFTAASIGVSWLYFFLLAYSGRIIGKLDKHFTWRKRINKISAFMIMAIALYMIIQAM</sequence>
<evidence type="ECO:0000256" key="1">
    <source>
        <dbReference type="ARBA" id="ARBA00004651"/>
    </source>
</evidence>
<dbReference type="GO" id="GO:0015171">
    <property type="term" value="F:amino acid transmembrane transporter activity"/>
    <property type="evidence" value="ECO:0007669"/>
    <property type="project" value="TreeGrafter"/>
</dbReference>
<organism evidence="7 8">
    <name type="scientific">Alteribacillus persepolensis</name>
    <dbReference type="NCBI Taxonomy" id="568899"/>
    <lineage>
        <taxon>Bacteria</taxon>
        <taxon>Bacillati</taxon>
        <taxon>Bacillota</taxon>
        <taxon>Bacilli</taxon>
        <taxon>Bacillales</taxon>
        <taxon>Bacillaceae</taxon>
        <taxon>Alteribacillus</taxon>
    </lineage>
</organism>
<feature type="transmembrane region" description="Helical" evidence="6">
    <location>
        <begin position="184"/>
        <end position="200"/>
    </location>
</feature>
<dbReference type="STRING" id="568899.SAMN05192534_10939"/>
<evidence type="ECO:0000256" key="3">
    <source>
        <dbReference type="ARBA" id="ARBA00022692"/>
    </source>
</evidence>
<keyword evidence="5 6" id="KW-0472">Membrane</keyword>
<dbReference type="AlphaFoldDB" id="A0A1G8EDF3"/>
<feature type="transmembrane region" description="Helical" evidence="6">
    <location>
        <begin position="74"/>
        <end position="91"/>
    </location>
</feature>
<dbReference type="Pfam" id="PF01810">
    <property type="entry name" value="LysE"/>
    <property type="match status" value="1"/>
</dbReference>
<dbReference type="OrthoDB" id="5638726at2"/>
<proteinExistence type="predicted"/>
<comment type="subcellular location">
    <subcellularLocation>
        <location evidence="1">Cell membrane</location>
        <topology evidence="1">Multi-pass membrane protein</topology>
    </subcellularLocation>
</comment>
<dbReference type="InterPro" id="IPR001123">
    <property type="entry name" value="LeuE-type"/>
</dbReference>
<keyword evidence="8" id="KW-1185">Reference proteome</keyword>
<accession>A0A1G8EDF3</accession>
<dbReference type="GO" id="GO:0005886">
    <property type="term" value="C:plasma membrane"/>
    <property type="evidence" value="ECO:0007669"/>
    <property type="project" value="UniProtKB-SubCell"/>
</dbReference>
<dbReference type="PANTHER" id="PTHR30086:SF20">
    <property type="entry name" value="ARGININE EXPORTER PROTEIN ARGO-RELATED"/>
    <property type="match status" value="1"/>
</dbReference>
<dbReference type="Proteomes" id="UP000199163">
    <property type="component" value="Unassembled WGS sequence"/>
</dbReference>
<dbReference type="RefSeq" id="WP_091273130.1">
    <property type="nucleotide sequence ID" value="NZ_FNDK01000009.1"/>
</dbReference>